<dbReference type="Proteomes" id="UP000324222">
    <property type="component" value="Unassembled WGS sequence"/>
</dbReference>
<protein>
    <submittedName>
        <fullName evidence="1">Uncharacterized protein</fullName>
    </submittedName>
</protein>
<keyword evidence="2" id="KW-1185">Reference proteome</keyword>
<name>A0A5B7D3Z5_PORTR</name>
<sequence>METALRRSRLCDLLPPSPLRLGQTGALTLLWLLLVAARKVTVPNVLPSVPFPCPSCSLVLVWGVYGGRHRYVSSSEEHLRLTYTQLRLCWILVGREK</sequence>
<dbReference type="AlphaFoldDB" id="A0A5B7D3Z5"/>
<organism evidence="1 2">
    <name type="scientific">Portunus trituberculatus</name>
    <name type="common">Swimming crab</name>
    <name type="synonym">Neptunus trituberculatus</name>
    <dbReference type="NCBI Taxonomy" id="210409"/>
    <lineage>
        <taxon>Eukaryota</taxon>
        <taxon>Metazoa</taxon>
        <taxon>Ecdysozoa</taxon>
        <taxon>Arthropoda</taxon>
        <taxon>Crustacea</taxon>
        <taxon>Multicrustacea</taxon>
        <taxon>Malacostraca</taxon>
        <taxon>Eumalacostraca</taxon>
        <taxon>Eucarida</taxon>
        <taxon>Decapoda</taxon>
        <taxon>Pleocyemata</taxon>
        <taxon>Brachyura</taxon>
        <taxon>Eubrachyura</taxon>
        <taxon>Portunoidea</taxon>
        <taxon>Portunidae</taxon>
        <taxon>Portuninae</taxon>
        <taxon>Portunus</taxon>
    </lineage>
</organism>
<accession>A0A5B7D3Z5</accession>
<proteinExistence type="predicted"/>
<dbReference type="EMBL" id="VSRR010000503">
    <property type="protein sequence ID" value="MPC16400.1"/>
    <property type="molecule type" value="Genomic_DNA"/>
</dbReference>
<evidence type="ECO:0000313" key="2">
    <source>
        <dbReference type="Proteomes" id="UP000324222"/>
    </source>
</evidence>
<evidence type="ECO:0000313" key="1">
    <source>
        <dbReference type="EMBL" id="MPC16400.1"/>
    </source>
</evidence>
<comment type="caution">
    <text evidence="1">The sequence shown here is derived from an EMBL/GenBank/DDBJ whole genome shotgun (WGS) entry which is preliminary data.</text>
</comment>
<gene>
    <name evidence="1" type="ORF">E2C01_009224</name>
</gene>
<reference evidence="1 2" key="1">
    <citation type="submission" date="2019-05" db="EMBL/GenBank/DDBJ databases">
        <title>Another draft genome of Portunus trituberculatus and its Hox gene families provides insights of decapod evolution.</title>
        <authorList>
            <person name="Jeong J.-H."/>
            <person name="Song I."/>
            <person name="Kim S."/>
            <person name="Choi T."/>
            <person name="Kim D."/>
            <person name="Ryu S."/>
            <person name="Kim W."/>
        </authorList>
    </citation>
    <scope>NUCLEOTIDE SEQUENCE [LARGE SCALE GENOMIC DNA]</scope>
    <source>
        <tissue evidence="1">Muscle</tissue>
    </source>
</reference>